<reference evidence="10 11" key="1">
    <citation type="submission" date="2020-04" db="EMBL/GenBank/DDBJ databases">
        <title>Description of novel Gluconacetobacter.</title>
        <authorList>
            <person name="Sombolestani A."/>
        </authorList>
    </citation>
    <scope>NUCLEOTIDE SEQUENCE [LARGE SCALE GENOMIC DNA]</scope>
    <source>
        <strain evidence="10 11">LMG 7603</strain>
    </source>
</reference>
<evidence type="ECO:0000256" key="2">
    <source>
        <dbReference type="ARBA" id="ARBA00022559"/>
    </source>
</evidence>
<dbReference type="GO" id="GO:0020037">
    <property type="term" value="F:heme binding"/>
    <property type="evidence" value="ECO:0007669"/>
    <property type="project" value="InterPro"/>
</dbReference>
<dbReference type="PROSITE" id="PS51404">
    <property type="entry name" value="DYP_PEROXIDASE"/>
    <property type="match status" value="1"/>
</dbReference>
<dbReference type="InterPro" id="IPR048328">
    <property type="entry name" value="Dyp_perox_C"/>
</dbReference>
<dbReference type="AlphaFoldDB" id="A0A7W4I5V5"/>
<keyword evidence="3" id="KW-0349">Heme</keyword>
<comment type="caution">
    <text evidence="10">The sequence shown here is derived from an EMBL/GenBank/DDBJ whole genome shotgun (WGS) entry which is preliminary data.</text>
</comment>
<evidence type="ECO:0000259" key="8">
    <source>
        <dbReference type="Pfam" id="PF04261"/>
    </source>
</evidence>
<evidence type="ECO:0000256" key="1">
    <source>
        <dbReference type="ARBA" id="ARBA00001970"/>
    </source>
</evidence>
<keyword evidence="5" id="KW-0732">Signal</keyword>
<evidence type="ECO:0000313" key="11">
    <source>
        <dbReference type="Proteomes" id="UP000550787"/>
    </source>
</evidence>
<dbReference type="InterPro" id="IPR048327">
    <property type="entry name" value="Dyp_perox_N"/>
</dbReference>
<dbReference type="GO" id="GO:0004601">
    <property type="term" value="F:peroxidase activity"/>
    <property type="evidence" value="ECO:0007669"/>
    <property type="project" value="UniProtKB-KW"/>
</dbReference>
<evidence type="ECO:0000256" key="4">
    <source>
        <dbReference type="ARBA" id="ARBA00022723"/>
    </source>
</evidence>
<dbReference type="GO" id="GO:0005829">
    <property type="term" value="C:cytosol"/>
    <property type="evidence" value="ECO:0007669"/>
    <property type="project" value="TreeGrafter"/>
</dbReference>
<feature type="domain" description="Dyp-type peroxidase N-terminal" evidence="8">
    <location>
        <begin position="46"/>
        <end position="194"/>
    </location>
</feature>
<dbReference type="PROSITE" id="PS51318">
    <property type="entry name" value="TAT"/>
    <property type="match status" value="1"/>
</dbReference>
<sequence length="407" mass="44314">MRGRDDMNPYFSRRAFLEGALGVAGLNAVAGPARAVRPVSAPVLHQPGITTPQQSSIYFMTFDITAEKRADVAALMRRWTQAADAMMAGHAIPDFVDSGEAEGLSPKGLTLTFGFGPGLFTQDGRDRFGLASRRPAALADLPRFTGDQLVPARTGGDLSIQSCANDPQTALHAARVLARLAYGMAEPRWAQAGFLPDFGRHTTPRNLMGFKDGTMNPDTTSSRATDRFVWAAPDDVAWMQGGSYQVARIIRIALEHWDRMKVGFQEETMGRMKESGAPIGGHRESDPLDLKAQDHDGNPVIAENAHARLAAPSENGGAQILRRAYSYDNGLSFTAERWPPWHQGNELDAGLLFLCYQQDPRTGFTKIFDRMAKFDMMNQFTTHIGSGLFACPGRKPGTCIGAALLDA</sequence>
<name>A0A7W4I5V5_GLUDI</name>
<dbReference type="InterPro" id="IPR006314">
    <property type="entry name" value="Dyp_peroxidase"/>
</dbReference>
<protein>
    <submittedName>
        <fullName evidence="10">Dyp-type peroxidase</fullName>
    </submittedName>
</protein>
<dbReference type="SUPFAM" id="SSF54909">
    <property type="entry name" value="Dimeric alpha+beta barrel"/>
    <property type="match status" value="1"/>
</dbReference>
<dbReference type="Pfam" id="PF04261">
    <property type="entry name" value="Dyp_perox_N"/>
    <property type="match status" value="1"/>
</dbReference>
<dbReference type="InterPro" id="IPR006311">
    <property type="entry name" value="TAT_signal"/>
</dbReference>
<gene>
    <name evidence="10" type="ORF">HLH33_10975</name>
</gene>
<dbReference type="Pfam" id="PF20628">
    <property type="entry name" value="Dyp_perox_C"/>
    <property type="match status" value="1"/>
</dbReference>
<keyword evidence="4" id="KW-0479">Metal-binding</keyword>
<dbReference type="PANTHER" id="PTHR30521:SF4">
    <property type="entry name" value="DEFERROCHELATASE"/>
    <property type="match status" value="1"/>
</dbReference>
<evidence type="ECO:0000256" key="7">
    <source>
        <dbReference type="ARBA" id="ARBA00023004"/>
    </source>
</evidence>
<dbReference type="InterPro" id="IPR011008">
    <property type="entry name" value="Dimeric_a/b-barrel"/>
</dbReference>
<evidence type="ECO:0000313" key="10">
    <source>
        <dbReference type="EMBL" id="MBB2156827.1"/>
    </source>
</evidence>
<proteinExistence type="predicted"/>
<comment type="cofactor">
    <cofactor evidence="1">
        <name>heme b</name>
        <dbReference type="ChEBI" id="CHEBI:60344"/>
    </cofactor>
</comment>
<evidence type="ECO:0000256" key="3">
    <source>
        <dbReference type="ARBA" id="ARBA00022617"/>
    </source>
</evidence>
<evidence type="ECO:0000256" key="5">
    <source>
        <dbReference type="ARBA" id="ARBA00022729"/>
    </source>
</evidence>
<keyword evidence="7" id="KW-0408">Iron</keyword>
<dbReference type="GO" id="GO:0046872">
    <property type="term" value="F:metal ion binding"/>
    <property type="evidence" value="ECO:0007669"/>
    <property type="project" value="UniProtKB-KW"/>
</dbReference>
<dbReference type="EMBL" id="JABEQG010000019">
    <property type="protein sequence ID" value="MBB2156827.1"/>
    <property type="molecule type" value="Genomic_DNA"/>
</dbReference>
<dbReference type="PANTHER" id="PTHR30521">
    <property type="entry name" value="DEFERROCHELATASE/PEROXIDASE"/>
    <property type="match status" value="1"/>
</dbReference>
<keyword evidence="6" id="KW-0560">Oxidoreductase</keyword>
<organism evidence="10 11">
    <name type="scientific">Gluconacetobacter diazotrophicus</name>
    <name type="common">Acetobacter diazotrophicus</name>
    <dbReference type="NCBI Taxonomy" id="33996"/>
    <lineage>
        <taxon>Bacteria</taxon>
        <taxon>Pseudomonadati</taxon>
        <taxon>Pseudomonadota</taxon>
        <taxon>Alphaproteobacteria</taxon>
        <taxon>Acetobacterales</taxon>
        <taxon>Acetobacteraceae</taxon>
        <taxon>Gluconacetobacter</taxon>
    </lineage>
</organism>
<dbReference type="NCBIfam" id="TIGR01413">
    <property type="entry name" value="Dyp_perox_fam"/>
    <property type="match status" value="1"/>
</dbReference>
<dbReference type="Proteomes" id="UP000550787">
    <property type="component" value="Unassembled WGS sequence"/>
</dbReference>
<evidence type="ECO:0000256" key="6">
    <source>
        <dbReference type="ARBA" id="ARBA00023002"/>
    </source>
</evidence>
<keyword evidence="2 10" id="KW-0575">Peroxidase</keyword>
<evidence type="ECO:0000259" key="9">
    <source>
        <dbReference type="Pfam" id="PF20628"/>
    </source>
</evidence>
<accession>A0A7W4I5V5</accession>
<feature type="domain" description="Dyp-type peroxidase C-terminal" evidence="9">
    <location>
        <begin position="203"/>
        <end position="394"/>
    </location>
</feature>